<dbReference type="RefSeq" id="WP_097052589.1">
    <property type="nucleotide sequence ID" value="NZ_OBMM01000005.1"/>
</dbReference>
<evidence type="ECO:0000313" key="2">
    <source>
        <dbReference type="EMBL" id="SOC25890.1"/>
    </source>
</evidence>
<keyword evidence="1" id="KW-0472">Membrane</keyword>
<evidence type="ECO:0000256" key="1">
    <source>
        <dbReference type="SAM" id="Phobius"/>
    </source>
</evidence>
<organism evidence="2 3">
    <name type="scientific">Thalassospira xiamenensis</name>
    <dbReference type="NCBI Taxonomy" id="220697"/>
    <lineage>
        <taxon>Bacteria</taxon>
        <taxon>Pseudomonadati</taxon>
        <taxon>Pseudomonadota</taxon>
        <taxon>Alphaproteobacteria</taxon>
        <taxon>Rhodospirillales</taxon>
        <taxon>Thalassospiraceae</taxon>
        <taxon>Thalassospira</taxon>
    </lineage>
</organism>
<dbReference type="AlphaFoldDB" id="A0A285TSH2"/>
<sequence>MTWHQRIATWFSRAMVFGFPVTLGTEIATDIMASALPEDPSWSHNVLWALAVATICKFAVERHPWPNGLALFALPMVPAIFIVTHKQFLTPNVHEVVSDEFMLWLLGVFYVLAFVTLTSDTWEKYSSWRKAKKLVRPKSS</sequence>
<keyword evidence="1" id="KW-0812">Transmembrane</keyword>
<dbReference type="Proteomes" id="UP000219068">
    <property type="component" value="Unassembled WGS sequence"/>
</dbReference>
<proteinExistence type="predicted"/>
<keyword evidence="1" id="KW-1133">Transmembrane helix</keyword>
<gene>
    <name evidence="2" type="ORF">SAMN05428964_1058</name>
</gene>
<accession>A0A285TSH2</accession>
<dbReference type="EMBL" id="OBMM01000005">
    <property type="protein sequence ID" value="SOC25890.1"/>
    <property type="molecule type" value="Genomic_DNA"/>
</dbReference>
<name>A0A285TSH2_9PROT</name>
<feature type="transmembrane region" description="Helical" evidence="1">
    <location>
        <begin position="69"/>
        <end position="89"/>
    </location>
</feature>
<feature type="transmembrane region" description="Helical" evidence="1">
    <location>
        <begin position="101"/>
        <end position="122"/>
    </location>
</feature>
<reference evidence="2 3" key="1">
    <citation type="submission" date="2017-08" db="EMBL/GenBank/DDBJ databases">
        <authorList>
            <person name="de Groot N.N."/>
        </authorList>
    </citation>
    <scope>NUCLEOTIDE SEQUENCE [LARGE SCALE GENOMIC DNA]</scope>
    <source>
        <strain evidence="2 3">USBA 78</strain>
    </source>
</reference>
<protein>
    <submittedName>
        <fullName evidence="2">Uncharacterized protein</fullName>
    </submittedName>
</protein>
<evidence type="ECO:0000313" key="3">
    <source>
        <dbReference type="Proteomes" id="UP000219068"/>
    </source>
</evidence>